<organism evidence="2">
    <name type="scientific">Ignisphaera aggregans</name>
    <dbReference type="NCBI Taxonomy" id="334771"/>
    <lineage>
        <taxon>Archaea</taxon>
        <taxon>Thermoproteota</taxon>
        <taxon>Thermoprotei</taxon>
        <taxon>Desulfurococcales</taxon>
        <taxon>Desulfurococcaceae</taxon>
        <taxon>Ignisphaera</taxon>
    </lineage>
</organism>
<dbReference type="InterPro" id="IPR013087">
    <property type="entry name" value="Znf_C2H2_type"/>
</dbReference>
<dbReference type="AlphaFoldDB" id="A0A7C4BB02"/>
<evidence type="ECO:0000259" key="1">
    <source>
        <dbReference type="PROSITE" id="PS00028"/>
    </source>
</evidence>
<dbReference type="PROSITE" id="PS00028">
    <property type="entry name" value="ZINC_FINGER_C2H2_1"/>
    <property type="match status" value="1"/>
</dbReference>
<sequence length="94" mass="10547">MYFKPNVHYPYLGLCVLKNEQGSTVETAEVCENFKEASLGELKRALESQGWLYCITCRKTITDEEELESHVKNHIVVSGVVIDEAISEEAPLGD</sequence>
<accession>A0A7C4BB02</accession>
<reference evidence="2" key="1">
    <citation type="journal article" date="2020" name="mSystems">
        <title>Genome- and Community-Level Interaction Insights into Carbon Utilization and Element Cycling Functions of Hydrothermarchaeota in Hydrothermal Sediment.</title>
        <authorList>
            <person name="Zhou Z."/>
            <person name="Liu Y."/>
            <person name="Xu W."/>
            <person name="Pan J."/>
            <person name="Luo Z.H."/>
            <person name="Li M."/>
        </authorList>
    </citation>
    <scope>NUCLEOTIDE SEQUENCE [LARGE SCALE GENOMIC DNA]</scope>
    <source>
        <strain evidence="2">SpSt-732</strain>
    </source>
</reference>
<feature type="domain" description="C2H2-type" evidence="1">
    <location>
        <begin position="54"/>
        <end position="74"/>
    </location>
</feature>
<evidence type="ECO:0000313" key="2">
    <source>
        <dbReference type="EMBL" id="HGI86961.1"/>
    </source>
</evidence>
<gene>
    <name evidence="2" type="ORF">ENV14_00970</name>
</gene>
<name>A0A7C4BB02_9CREN</name>
<comment type="caution">
    <text evidence="2">The sequence shown here is derived from an EMBL/GenBank/DDBJ whole genome shotgun (WGS) entry which is preliminary data.</text>
</comment>
<dbReference type="EMBL" id="DTFF01000010">
    <property type="protein sequence ID" value="HGI86961.1"/>
    <property type="molecule type" value="Genomic_DNA"/>
</dbReference>
<protein>
    <recommendedName>
        <fullName evidence="1">C2H2-type domain-containing protein</fullName>
    </recommendedName>
</protein>
<proteinExistence type="predicted"/>